<keyword evidence="7" id="KW-0915">Sodium</keyword>
<keyword evidence="3 12" id="KW-0813">Transport</keyword>
<evidence type="ECO:0008006" key="15">
    <source>
        <dbReference type="Google" id="ProtNLM"/>
    </source>
</evidence>
<name>A0AAW2I5P3_9NEOP</name>
<comment type="caution">
    <text evidence="14">The sequence shown here is derived from an EMBL/GenBank/DDBJ whole genome shotgun (WGS) entry which is preliminary data.</text>
</comment>
<protein>
    <recommendedName>
        <fullName evidence="15">Pickpocket protein 28</fullName>
    </recommendedName>
</protein>
<organism evidence="14">
    <name type="scientific">Menopon gallinae</name>
    <name type="common">poultry shaft louse</name>
    <dbReference type="NCBI Taxonomy" id="328185"/>
    <lineage>
        <taxon>Eukaryota</taxon>
        <taxon>Metazoa</taxon>
        <taxon>Ecdysozoa</taxon>
        <taxon>Arthropoda</taxon>
        <taxon>Hexapoda</taxon>
        <taxon>Insecta</taxon>
        <taxon>Pterygota</taxon>
        <taxon>Neoptera</taxon>
        <taxon>Paraneoptera</taxon>
        <taxon>Psocodea</taxon>
        <taxon>Troctomorpha</taxon>
        <taxon>Phthiraptera</taxon>
        <taxon>Amblycera</taxon>
        <taxon>Menoponidae</taxon>
        <taxon>Menopon</taxon>
    </lineage>
</organism>
<evidence type="ECO:0000256" key="6">
    <source>
        <dbReference type="ARBA" id="ARBA00022989"/>
    </source>
</evidence>
<evidence type="ECO:0000256" key="7">
    <source>
        <dbReference type="ARBA" id="ARBA00023053"/>
    </source>
</evidence>
<evidence type="ECO:0000256" key="1">
    <source>
        <dbReference type="ARBA" id="ARBA00004141"/>
    </source>
</evidence>
<reference evidence="14" key="1">
    <citation type="journal article" date="2024" name="Gigascience">
        <title>Chromosome-level genome of the poultry shaft louse Menopon gallinae provides insight into the host-switching and adaptive evolution of parasitic lice.</title>
        <authorList>
            <person name="Xu Y."/>
            <person name="Ma L."/>
            <person name="Liu S."/>
            <person name="Liang Y."/>
            <person name="Liu Q."/>
            <person name="He Z."/>
            <person name="Tian L."/>
            <person name="Duan Y."/>
            <person name="Cai W."/>
            <person name="Li H."/>
            <person name="Song F."/>
        </authorList>
    </citation>
    <scope>NUCLEOTIDE SEQUENCE</scope>
    <source>
        <strain evidence="14">Cailab_2023a</strain>
    </source>
</reference>
<dbReference type="GO" id="GO:0015280">
    <property type="term" value="F:ligand-gated sodium channel activity"/>
    <property type="evidence" value="ECO:0007669"/>
    <property type="project" value="TreeGrafter"/>
</dbReference>
<dbReference type="PANTHER" id="PTHR11690:SF243">
    <property type="entry name" value="PICKPOCKET 12-RELATED"/>
    <property type="match status" value="1"/>
</dbReference>
<sequence>MRKVQKSGRVRSVFGSATGMSVGNRLNALQPHGGLAANPLRNIYSQYDVRPRKGTAIPSILSIKNLSSEKIFYGRKQYPENYPQKGGGPIDFCLDLEWGETAKEYCQKTSLHGLKYVGDTELSLCERFLWLVTFVIGILAAAYYITILYNRWKENPMIISLSPRATLLETIPFPAVTVCNMNGAKKSVAEDIDQNQSNDSDSLFEKHMLRKLCRDNELMSGSKVNASWSKMQNFMVKVSQPCHTMLVACLWRSEEMPCHAMFNPEITDEGMCCSFNKVKRNFIYRNPRQLHGLNYTFPYPSIDWTPESGYPPDAPANANPWRVFGPGKGLGLTIVLDAELFDYYCSSTASVGFKVLLHSPVETPRVSEFAYFITPGDEARVEITPKISTTTPDLVNIPESKRRCVFTSERNLRFYRTYTQRNCELECQSNFTLQECKCVPFYLPKDSSTRICGTADDECVENVKDITEKRLPEDYKNRTGWEKPRNINCSCLPSCVQIFYTKQMSTGKLEDMFNVQKSFLGGKNLSYYKQNMAVVHFFFVENYFTSFEKGEIFGFTDFLSSTGGLLGLFLGFSFMSAAEIAYFVTIKVLFSKLRKNQRKENITQTRIFKSLPFAE</sequence>
<proteinExistence type="inferred from homology"/>
<keyword evidence="5 12" id="KW-0812">Transmembrane</keyword>
<dbReference type="Gene3D" id="2.60.470.10">
    <property type="entry name" value="Acid-sensing ion channels like domains"/>
    <property type="match status" value="1"/>
</dbReference>
<keyword evidence="11 12" id="KW-0407">Ion channel</keyword>
<dbReference type="PANTHER" id="PTHR11690">
    <property type="entry name" value="AMILORIDE-SENSITIVE SODIUM CHANNEL-RELATED"/>
    <property type="match status" value="1"/>
</dbReference>
<evidence type="ECO:0000313" key="14">
    <source>
        <dbReference type="EMBL" id="KAL0277707.1"/>
    </source>
</evidence>
<dbReference type="InterPro" id="IPR001873">
    <property type="entry name" value="ENaC"/>
</dbReference>
<evidence type="ECO:0000256" key="8">
    <source>
        <dbReference type="ARBA" id="ARBA00023065"/>
    </source>
</evidence>
<evidence type="ECO:0000256" key="5">
    <source>
        <dbReference type="ARBA" id="ARBA00022692"/>
    </source>
</evidence>
<evidence type="ECO:0000256" key="4">
    <source>
        <dbReference type="ARBA" id="ARBA00022461"/>
    </source>
</evidence>
<dbReference type="Pfam" id="PF00858">
    <property type="entry name" value="ASC"/>
    <property type="match status" value="1"/>
</dbReference>
<evidence type="ECO:0000256" key="10">
    <source>
        <dbReference type="ARBA" id="ARBA00023201"/>
    </source>
</evidence>
<keyword evidence="10 12" id="KW-0739">Sodium transport</keyword>
<comment type="similarity">
    <text evidence="2 12">Belongs to the amiloride-sensitive sodium channel (TC 1.A.6) family.</text>
</comment>
<keyword evidence="4 12" id="KW-0894">Sodium channel</keyword>
<feature type="transmembrane region" description="Helical" evidence="13">
    <location>
        <begin position="128"/>
        <end position="149"/>
    </location>
</feature>
<evidence type="ECO:0000256" key="11">
    <source>
        <dbReference type="ARBA" id="ARBA00023303"/>
    </source>
</evidence>
<dbReference type="AlphaFoldDB" id="A0AAW2I5P3"/>
<gene>
    <name evidence="14" type="ORF">PYX00_004902</name>
</gene>
<evidence type="ECO:0000256" key="2">
    <source>
        <dbReference type="ARBA" id="ARBA00007193"/>
    </source>
</evidence>
<keyword evidence="6 13" id="KW-1133">Transmembrane helix</keyword>
<dbReference type="EMBL" id="JARGDH010000002">
    <property type="protein sequence ID" value="KAL0277707.1"/>
    <property type="molecule type" value="Genomic_DNA"/>
</dbReference>
<comment type="subcellular location">
    <subcellularLocation>
        <location evidence="1">Membrane</location>
        <topology evidence="1">Multi-pass membrane protein</topology>
    </subcellularLocation>
</comment>
<feature type="transmembrane region" description="Helical" evidence="13">
    <location>
        <begin position="565"/>
        <end position="590"/>
    </location>
</feature>
<keyword evidence="9 13" id="KW-0472">Membrane</keyword>
<dbReference type="GO" id="GO:0005886">
    <property type="term" value="C:plasma membrane"/>
    <property type="evidence" value="ECO:0007669"/>
    <property type="project" value="TreeGrafter"/>
</dbReference>
<evidence type="ECO:0000256" key="9">
    <source>
        <dbReference type="ARBA" id="ARBA00023136"/>
    </source>
</evidence>
<dbReference type="PRINTS" id="PR01078">
    <property type="entry name" value="AMINACHANNEL"/>
</dbReference>
<keyword evidence="8 12" id="KW-0406">Ion transport</keyword>
<evidence type="ECO:0000256" key="13">
    <source>
        <dbReference type="SAM" id="Phobius"/>
    </source>
</evidence>
<accession>A0AAW2I5P3</accession>
<evidence type="ECO:0000256" key="3">
    <source>
        <dbReference type="ARBA" id="ARBA00022448"/>
    </source>
</evidence>
<dbReference type="Gene3D" id="1.10.287.770">
    <property type="entry name" value="YojJ-like"/>
    <property type="match status" value="1"/>
</dbReference>
<evidence type="ECO:0000256" key="12">
    <source>
        <dbReference type="RuleBase" id="RU000679"/>
    </source>
</evidence>